<evidence type="ECO:0000313" key="1">
    <source>
        <dbReference type="EMBL" id="AJD42595.1"/>
    </source>
</evidence>
<accession>A0A0B4X792</accession>
<dbReference type="HOGENOM" id="CLU_2846783_0_0_5"/>
<dbReference type="AlphaFoldDB" id="A0A0B4X792"/>
<dbReference type="RefSeq" id="WP_039845963.1">
    <property type="nucleotide sequence ID" value="NZ_CP006877.1"/>
</dbReference>
<dbReference type="EMBL" id="CP006877">
    <property type="protein sequence ID" value="AJD42595.1"/>
    <property type="molecule type" value="Genomic_DNA"/>
</dbReference>
<sequence length="65" mass="7367">MKYRIEAEGNAKYRVVDSDTDETATWKSHLQTGLSRPMAEALSGYLNALHRYDEAYGGHFGRSED</sequence>
<evidence type="ECO:0008006" key="3">
    <source>
        <dbReference type="Google" id="ProtNLM"/>
    </source>
</evidence>
<reference evidence="1 2" key="1">
    <citation type="submission" date="2013-11" db="EMBL/GenBank/DDBJ databases">
        <title>Complete genome sequence of Rhizobium gallicum bv. gallicum R602.</title>
        <authorList>
            <person name="Bustos P."/>
            <person name="Santamaria R.I."/>
            <person name="Lozano L."/>
            <person name="Acosta J.L."/>
            <person name="Ormeno-Orrillo E."/>
            <person name="Rogel M.A."/>
            <person name="Romero D."/>
            <person name="Cevallos M.A."/>
            <person name="Martinez-Romero E."/>
            <person name="Gonzalez V."/>
        </authorList>
    </citation>
    <scope>NUCLEOTIDE SEQUENCE [LARGE SCALE GENOMIC DNA]</scope>
    <source>
        <strain evidence="1 2">R602</strain>
    </source>
</reference>
<evidence type="ECO:0000313" key="2">
    <source>
        <dbReference type="Proteomes" id="UP000031368"/>
    </source>
</evidence>
<gene>
    <name evidence="1" type="ORF">RGR602_CH03285</name>
</gene>
<protein>
    <recommendedName>
        <fullName evidence="3">PH domain-containing protein</fullName>
    </recommendedName>
</protein>
<dbReference type="KEGG" id="rga:RGR602_CH03285"/>
<keyword evidence="2" id="KW-1185">Reference proteome</keyword>
<organism evidence="1 2">
    <name type="scientific">Rhizobium gallicum bv. gallicum R602sp</name>
    <dbReference type="NCBI Taxonomy" id="1041138"/>
    <lineage>
        <taxon>Bacteria</taxon>
        <taxon>Pseudomonadati</taxon>
        <taxon>Pseudomonadota</taxon>
        <taxon>Alphaproteobacteria</taxon>
        <taxon>Hyphomicrobiales</taxon>
        <taxon>Rhizobiaceae</taxon>
        <taxon>Rhizobium/Agrobacterium group</taxon>
        <taxon>Rhizobium</taxon>
    </lineage>
</organism>
<name>A0A0B4X792_9HYPH</name>
<proteinExistence type="predicted"/>
<dbReference type="Proteomes" id="UP000031368">
    <property type="component" value="Chromosome"/>
</dbReference>